<protein>
    <recommendedName>
        <fullName evidence="4">CCHC-type domain-containing protein</fullName>
    </recommendedName>
</protein>
<keyword evidence="3" id="KW-1185">Reference proteome</keyword>
<sequence>MPDPTKLGCRALPGRQVERLQCEQGLLSCCWNTRQPQIHNSAISPSEISPAEMGFQVKVQVSFTFDSLRPQLMALEQRVLYLRSQNSHPGHQAFVAHEPQQAVRPPARGGAARGNGRGFRGGGRARGHRGRGRGYAGQPGYVYGGQQPAYGPSAPGGHPPLAPVPGPHGWQQMAQARGPPQTGYQGYPSVEHNYQSPAPPVVCQLCYSPGHSAINCPRFTNSTPALAAIPTGETNASVWYPDSGASAHMTPNEGQSHGSHTPPGLQ</sequence>
<dbReference type="EMBL" id="CAMAPF010000921">
    <property type="protein sequence ID" value="CAH9121510.1"/>
    <property type="molecule type" value="Genomic_DNA"/>
</dbReference>
<evidence type="ECO:0008006" key="4">
    <source>
        <dbReference type="Google" id="ProtNLM"/>
    </source>
</evidence>
<dbReference type="GO" id="GO:0008270">
    <property type="term" value="F:zinc ion binding"/>
    <property type="evidence" value="ECO:0007669"/>
    <property type="project" value="InterPro"/>
</dbReference>
<comment type="caution">
    <text evidence="2">The sequence shown here is derived from an EMBL/GenBank/DDBJ whole genome shotgun (WGS) entry which is preliminary data.</text>
</comment>
<evidence type="ECO:0000313" key="2">
    <source>
        <dbReference type="EMBL" id="CAH9121510.1"/>
    </source>
</evidence>
<evidence type="ECO:0000256" key="1">
    <source>
        <dbReference type="SAM" id="MobiDB-lite"/>
    </source>
</evidence>
<accession>A0AAV0EHC4</accession>
<dbReference type="SUPFAM" id="SSF57756">
    <property type="entry name" value="Retrovirus zinc finger-like domains"/>
    <property type="match status" value="1"/>
</dbReference>
<organism evidence="2 3">
    <name type="scientific">Cuscuta epithymum</name>
    <dbReference type="NCBI Taxonomy" id="186058"/>
    <lineage>
        <taxon>Eukaryota</taxon>
        <taxon>Viridiplantae</taxon>
        <taxon>Streptophyta</taxon>
        <taxon>Embryophyta</taxon>
        <taxon>Tracheophyta</taxon>
        <taxon>Spermatophyta</taxon>
        <taxon>Magnoliopsida</taxon>
        <taxon>eudicotyledons</taxon>
        <taxon>Gunneridae</taxon>
        <taxon>Pentapetalae</taxon>
        <taxon>asterids</taxon>
        <taxon>lamiids</taxon>
        <taxon>Solanales</taxon>
        <taxon>Convolvulaceae</taxon>
        <taxon>Cuscuteae</taxon>
        <taxon>Cuscuta</taxon>
        <taxon>Cuscuta subgen. Cuscuta</taxon>
    </lineage>
</organism>
<feature type="region of interest" description="Disordered" evidence="1">
    <location>
        <begin position="242"/>
        <end position="266"/>
    </location>
</feature>
<dbReference type="InterPro" id="IPR036875">
    <property type="entry name" value="Znf_CCHC_sf"/>
</dbReference>
<dbReference type="AlphaFoldDB" id="A0AAV0EHC4"/>
<dbReference type="Proteomes" id="UP001152523">
    <property type="component" value="Unassembled WGS sequence"/>
</dbReference>
<feature type="region of interest" description="Disordered" evidence="1">
    <location>
        <begin position="101"/>
        <end position="163"/>
    </location>
</feature>
<reference evidence="2" key="1">
    <citation type="submission" date="2022-07" db="EMBL/GenBank/DDBJ databases">
        <authorList>
            <person name="Macas J."/>
            <person name="Novak P."/>
            <person name="Neumann P."/>
        </authorList>
    </citation>
    <scope>NUCLEOTIDE SEQUENCE</scope>
</reference>
<feature type="compositionally biased region" description="Gly residues" evidence="1">
    <location>
        <begin position="111"/>
        <end position="122"/>
    </location>
</feature>
<feature type="compositionally biased region" description="Basic residues" evidence="1">
    <location>
        <begin position="123"/>
        <end position="132"/>
    </location>
</feature>
<proteinExistence type="predicted"/>
<name>A0AAV0EHC4_9ASTE</name>
<dbReference type="GO" id="GO:0003676">
    <property type="term" value="F:nucleic acid binding"/>
    <property type="evidence" value="ECO:0007669"/>
    <property type="project" value="InterPro"/>
</dbReference>
<evidence type="ECO:0000313" key="3">
    <source>
        <dbReference type="Proteomes" id="UP001152523"/>
    </source>
</evidence>
<feature type="compositionally biased region" description="Low complexity" evidence="1">
    <location>
        <begin position="136"/>
        <end position="152"/>
    </location>
</feature>
<gene>
    <name evidence="2" type="ORF">CEPIT_LOCUS23752</name>
</gene>